<dbReference type="PANTHER" id="PTHR10920">
    <property type="entry name" value="RIBOSOMAL RNA METHYLTRANSFERASE"/>
    <property type="match status" value="1"/>
</dbReference>
<dbReference type="SUPFAM" id="SSF53335">
    <property type="entry name" value="S-adenosyl-L-methionine-dependent methyltransferases"/>
    <property type="match status" value="1"/>
</dbReference>
<dbReference type="InterPro" id="IPR002877">
    <property type="entry name" value="RNA_MeTrfase_FtsJ_dom"/>
</dbReference>
<reference evidence="9 10" key="1">
    <citation type="submission" date="2018-08" db="EMBL/GenBank/DDBJ databases">
        <title>Draft genome of the lignicolous fungus Coniochaeta pulveracea.</title>
        <authorList>
            <person name="Borstlap C.J."/>
            <person name="De Witt R.N."/>
            <person name="Botha A."/>
            <person name="Volschenk H."/>
        </authorList>
    </citation>
    <scope>NUCLEOTIDE SEQUENCE [LARGE SCALE GENOMIC DNA]</scope>
    <source>
        <strain evidence="9 10">CAB683</strain>
    </source>
</reference>
<feature type="domain" description="Ribosomal RNA methyltransferase FtsJ" evidence="8">
    <location>
        <begin position="76"/>
        <end position="336"/>
    </location>
</feature>
<dbReference type="HAMAP" id="MF_01547">
    <property type="entry name" value="RNA_methyltr_E"/>
    <property type="match status" value="1"/>
</dbReference>
<keyword evidence="4 9" id="KW-0808">Transferase</keyword>
<evidence type="ECO:0000256" key="7">
    <source>
        <dbReference type="SAM" id="MobiDB-lite"/>
    </source>
</evidence>
<evidence type="ECO:0000256" key="2">
    <source>
        <dbReference type="ARBA" id="ARBA00022552"/>
    </source>
</evidence>
<evidence type="ECO:0000256" key="4">
    <source>
        <dbReference type="ARBA" id="ARBA00022679"/>
    </source>
</evidence>
<dbReference type="InterPro" id="IPR015507">
    <property type="entry name" value="rRNA-MeTfrase_E"/>
</dbReference>
<comment type="caution">
    <text evidence="9">The sequence shown here is derived from an EMBL/GenBank/DDBJ whole genome shotgun (WGS) entry which is preliminary data.</text>
</comment>
<protein>
    <recommendedName>
        <fullName evidence="6">rRNA methyltransferase 2, mitochondrial</fullName>
    </recommendedName>
</protein>
<name>A0A420YPA8_9PEZI</name>
<evidence type="ECO:0000259" key="8">
    <source>
        <dbReference type="Pfam" id="PF01728"/>
    </source>
</evidence>
<feature type="compositionally biased region" description="Basic and acidic residues" evidence="7">
    <location>
        <begin position="344"/>
        <end position="354"/>
    </location>
</feature>
<keyword evidence="10" id="KW-1185">Reference proteome</keyword>
<dbReference type="InterPro" id="IPR050082">
    <property type="entry name" value="RNA_methyltr_RlmE"/>
</dbReference>
<sequence>MLASCKPSHPCRALFPLRSLAHHCPRLTSPSRVHPSSPCPPSMTQTQLRPSSSNSRWKSRQGGDHFVREAKLQGLKSRAAFKLLEMDKTYRIFSRGATVVDLGYAPGSWSQVAKDRVGPYGIVLGIDLIPHQPPPGVSTIQGDFLNPRVQEMAKAFIEEAVWKKSMEKKAIAEEEERRRNEKDDNGRAEAGIEGEEEARSEDVVVQQTSYIEAERAAAREDAEARKMEQEAQTDGEEGNKKRIDEKVISVVLSDMMMNTSGNRFRDQAGSMRLCNAALSFASDTLKPGGHFVCKYYQGPDDRDLLARLKFMFKRVHRVKPESSRGESMEGFFVALDRKKGVTLEQFEGKQRKESGQGGRPGDDPEDWE</sequence>
<feature type="region of interest" description="Disordered" evidence="7">
    <location>
        <begin position="172"/>
        <end position="240"/>
    </location>
</feature>
<dbReference type="Pfam" id="PF01728">
    <property type="entry name" value="FtsJ"/>
    <property type="match status" value="1"/>
</dbReference>
<proteinExistence type="inferred from homology"/>
<evidence type="ECO:0000313" key="9">
    <source>
        <dbReference type="EMBL" id="RKU49656.1"/>
    </source>
</evidence>
<dbReference type="Gene3D" id="3.40.50.150">
    <property type="entry name" value="Vaccinia Virus protein VP39"/>
    <property type="match status" value="1"/>
</dbReference>
<evidence type="ECO:0000313" key="10">
    <source>
        <dbReference type="Proteomes" id="UP000275385"/>
    </source>
</evidence>
<dbReference type="OrthoDB" id="20105at2759"/>
<keyword evidence="2" id="KW-0698">rRNA processing</keyword>
<dbReference type="Proteomes" id="UP000275385">
    <property type="component" value="Unassembled WGS sequence"/>
</dbReference>
<keyword evidence="3 9" id="KW-0489">Methyltransferase</keyword>
<evidence type="ECO:0000256" key="3">
    <source>
        <dbReference type="ARBA" id="ARBA00022603"/>
    </source>
</evidence>
<feature type="region of interest" description="Disordered" evidence="7">
    <location>
        <begin position="344"/>
        <end position="368"/>
    </location>
</feature>
<evidence type="ECO:0000256" key="1">
    <source>
        <dbReference type="ARBA" id="ARBA00009258"/>
    </source>
</evidence>
<dbReference type="EMBL" id="QVQW01000001">
    <property type="protein sequence ID" value="RKU49656.1"/>
    <property type="molecule type" value="Genomic_DNA"/>
</dbReference>
<feature type="compositionally biased region" description="Basic and acidic residues" evidence="7">
    <location>
        <begin position="212"/>
        <end position="229"/>
    </location>
</feature>
<gene>
    <name evidence="9" type="primary">MRM2</name>
    <name evidence="9" type="ORF">DL546_009742</name>
</gene>
<evidence type="ECO:0000256" key="5">
    <source>
        <dbReference type="ARBA" id="ARBA00022691"/>
    </source>
</evidence>
<dbReference type="GO" id="GO:0005739">
    <property type="term" value="C:mitochondrion"/>
    <property type="evidence" value="ECO:0007669"/>
    <property type="project" value="TreeGrafter"/>
</dbReference>
<dbReference type="GO" id="GO:0008650">
    <property type="term" value="F:rRNA (uridine-2'-O-)-methyltransferase activity"/>
    <property type="evidence" value="ECO:0007669"/>
    <property type="project" value="TreeGrafter"/>
</dbReference>
<dbReference type="AlphaFoldDB" id="A0A420YPA8"/>
<dbReference type="PANTHER" id="PTHR10920:SF18">
    <property type="entry name" value="RRNA METHYLTRANSFERASE 2, MITOCHONDRIAL"/>
    <property type="match status" value="1"/>
</dbReference>
<feature type="region of interest" description="Disordered" evidence="7">
    <location>
        <begin position="28"/>
        <end position="63"/>
    </location>
</feature>
<feature type="compositionally biased region" description="Basic and acidic residues" evidence="7">
    <location>
        <begin position="172"/>
        <end position="187"/>
    </location>
</feature>
<dbReference type="STRING" id="177199.A0A420YPA8"/>
<dbReference type="InterPro" id="IPR029063">
    <property type="entry name" value="SAM-dependent_MTases_sf"/>
</dbReference>
<keyword evidence="5" id="KW-0949">S-adenosyl-L-methionine</keyword>
<evidence type="ECO:0000256" key="6">
    <source>
        <dbReference type="ARBA" id="ARBA00041184"/>
    </source>
</evidence>
<accession>A0A420YPA8</accession>
<comment type="similarity">
    <text evidence="1">Belongs to the class I-like SAM-binding methyltransferase superfamily. RNA methyltransferase RlmE family.</text>
</comment>
<organism evidence="9 10">
    <name type="scientific">Coniochaeta pulveracea</name>
    <dbReference type="NCBI Taxonomy" id="177199"/>
    <lineage>
        <taxon>Eukaryota</taxon>
        <taxon>Fungi</taxon>
        <taxon>Dikarya</taxon>
        <taxon>Ascomycota</taxon>
        <taxon>Pezizomycotina</taxon>
        <taxon>Sordariomycetes</taxon>
        <taxon>Sordariomycetidae</taxon>
        <taxon>Coniochaetales</taxon>
        <taxon>Coniochaetaceae</taxon>
        <taxon>Coniochaeta</taxon>
    </lineage>
</organism>
<feature type="compositionally biased region" description="Polar residues" evidence="7">
    <location>
        <begin position="42"/>
        <end position="56"/>
    </location>
</feature>